<evidence type="ECO:0000313" key="3">
    <source>
        <dbReference type="Proteomes" id="UP000184301"/>
    </source>
</evidence>
<evidence type="ECO:0000256" key="1">
    <source>
        <dbReference type="SAM" id="MobiDB-lite"/>
    </source>
</evidence>
<organism evidence="2 3">
    <name type="scientific">Hespellia stercorisuis DSM 15480</name>
    <dbReference type="NCBI Taxonomy" id="1121950"/>
    <lineage>
        <taxon>Bacteria</taxon>
        <taxon>Bacillati</taxon>
        <taxon>Bacillota</taxon>
        <taxon>Clostridia</taxon>
        <taxon>Lachnospirales</taxon>
        <taxon>Lachnospiraceae</taxon>
        <taxon>Hespellia</taxon>
    </lineage>
</organism>
<evidence type="ECO:0000313" key="2">
    <source>
        <dbReference type="EMBL" id="SHK17181.1"/>
    </source>
</evidence>
<gene>
    <name evidence="2" type="ORF">SAMN02745243_02361</name>
</gene>
<feature type="region of interest" description="Disordered" evidence="1">
    <location>
        <begin position="1"/>
        <end position="22"/>
    </location>
</feature>
<dbReference type="STRING" id="1121950.SAMN02745243_02361"/>
<dbReference type="EMBL" id="FQZY01000033">
    <property type="protein sequence ID" value="SHK17181.1"/>
    <property type="molecule type" value="Genomic_DNA"/>
</dbReference>
<dbReference type="Proteomes" id="UP000184301">
    <property type="component" value="Unassembled WGS sequence"/>
</dbReference>
<dbReference type="AlphaFoldDB" id="A0A1M6QAH0"/>
<keyword evidence="3" id="KW-1185">Reference proteome</keyword>
<protein>
    <submittedName>
        <fullName evidence="2">Uncharacterized protein</fullName>
    </submittedName>
</protein>
<proteinExistence type="predicted"/>
<reference evidence="2 3" key="1">
    <citation type="submission" date="2016-11" db="EMBL/GenBank/DDBJ databases">
        <authorList>
            <person name="Jaros S."/>
            <person name="Januszkiewicz K."/>
            <person name="Wedrychowicz H."/>
        </authorList>
    </citation>
    <scope>NUCLEOTIDE SEQUENCE [LARGE SCALE GENOMIC DNA]</scope>
    <source>
        <strain evidence="2 3">DSM 15480</strain>
    </source>
</reference>
<name>A0A1M6QAH0_9FIRM</name>
<sequence length="76" mass="8791">MDREQKEKHQRRNSQQSKNRQVIDAYDYLANAASTTDCTGLIPEGEGGEDELERYQEIYKFGAPPIDRVDKRGKMN</sequence>
<dbReference type="RefSeq" id="WP_073110666.1">
    <property type="nucleotide sequence ID" value="NZ_FQZY01000033.1"/>
</dbReference>
<accession>A0A1M6QAH0</accession>
<dbReference type="OrthoDB" id="1976175at2"/>